<dbReference type="Proteomes" id="UP000503540">
    <property type="component" value="Chromosome"/>
</dbReference>
<evidence type="ECO:0000313" key="4">
    <source>
        <dbReference type="Proteomes" id="UP000503540"/>
    </source>
</evidence>
<dbReference type="AlphaFoldDB" id="A0A6G9YPN8"/>
<dbReference type="InterPro" id="IPR015402">
    <property type="entry name" value="DUF1980"/>
</dbReference>
<sequence>MNRETQNVILLLIGGAMVKITLDGTYLRYVKPGLYPFLLASGIAVIALAVAAIVRDIRRGRASQEHEHGSGRSRWLLVAPVAGLLLIVPPALGAASVKSGTAPANSIGANPAAKTVRKINMGPMPPGDAPTMRMYDLIDRASYDNSGELDRREITVVGFLVRTEEDGEIRLDGSHSGWDLARVVITCCVADAQTLRVHLDGDLGPVSDGGWISVRGKVVPDSARSENYMTPTVTIKEFHSVPAPSQTYG</sequence>
<accession>A0A6G9YPN8</accession>
<feature type="transmembrane region" description="Helical" evidence="1">
    <location>
        <begin position="75"/>
        <end position="97"/>
    </location>
</feature>
<dbReference type="EMBL" id="CP046172">
    <property type="protein sequence ID" value="QIS14883.1"/>
    <property type="molecule type" value="Genomic_DNA"/>
</dbReference>
<protein>
    <submittedName>
        <fullName evidence="3">TIGR03943 family protein</fullName>
    </submittedName>
</protein>
<evidence type="ECO:0000313" key="3">
    <source>
        <dbReference type="EMBL" id="QIS14883.1"/>
    </source>
</evidence>
<organism evidence="3 4">
    <name type="scientific">Nocardia arthritidis</name>
    <dbReference type="NCBI Taxonomy" id="228602"/>
    <lineage>
        <taxon>Bacteria</taxon>
        <taxon>Bacillati</taxon>
        <taxon>Actinomycetota</taxon>
        <taxon>Actinomycetes</taxon>
        <taxon>Mycobacteriales</taxon>
        <taxon>Nocardiaceae</taxon>
        <taxon>Nocardia</taxon>
    </lineage>
</organism>
<dbReference type="Pfam" id="PF21537">
    <property type="entry name" value="DUF1980_C"/>
    <property type="match status" value="1"/>
</dbReference>
<evidence type="ECO:0000259" key="2">
    <source>
        <dbReference type="Pfam" id="PF21537"/>
    </source>
</evidence>
<keyword evidence="1" id="KW-1133">Transmembrane helix</keyword>
<keyword evidence="4" id="KW-1185">Reference proteome</keyword>
<proteinExistence type="predicted"/>
<reference evidence="3 4" key="1">
    <citation type="journal article" date="2019" name="ACS Chem. Biol.">
        <title>Identification and Mobilization of a Cryptic Antibiotic Biosynthesis Gene Locus from a Human-Pathogenic Nocardia Isolate.</title>
        <authorList>
            <person name="Herisse M."/>
            <person name="Ishida K."/>
            <person name="Porter J.L."/>
            <person name="Howden B."/>
            <person name="Hertweck C."/>
            <person name="Stinear T.P."/>
            <person name="Pidot S.J."/>
        </authorList>
    </citation>
    <scope>NUCLEOTIDE SEQUENCE [LARGE SCALE GENOMIC DNA]</scope>
    <source>
        <strain evidence="3 4">AUSMDU00012717</strain>
    </source>
</reference>
<dbReference type="InterPro" id="IPR048447">
    <property type="entry name" value="DUF1980_C"/>
</dbReference>
<evidence type="ECO:0000256" key="1">
    <source>
        <dbReference type="SAM" id="Phobius"/>
    </source>
</evidence>
<dbReference type="KEGG" id="nah:F5544_35255"/>
<dbReference type="NCBIfam" id="TIGR03943">
    <property type="entry name" value="TIGR03943 family putative permease subunit"/>
    <property type="match status" value="1"/>
</dbReference>
<feature type="domain" description="DUF1980" evidence="2">
    <location>
        <begin position="143"/>
        <end position="248"/>
    </location>
</feature>
<feature type="transmembrane region" description="Helical" evidence="1">
    <location>
        <begin position="33"/>
        <end position="54"/>
    </location>
</feature>
<dbReference type="RefSeq" id="WP_167477218.1">
    <property type="nucleotide sequence ID" value="NZ_CP046172.1"/>
</dbReference>
<keyword evidence="1" id="KW-0472">Membrane</keyword>
<feature type="transmembrane region" description="Helical" evidence="1">
    <location>
        <begin position="7"/>
        <end position="27"/>
    </location>
</feature>
<gene>
    <name evidence="3" type="ORF">F5544_35255</name>
</gene>
<keyword evidence="1" id="KW-0812">Transmembrane</keyword>
<name>A0A6G9YPN8_9NOCA</name>